<dbReference type="EMBL" id="CAOS01000010">
    <property type="protein sequence ID" value="CCO08325.1"/>
    <property type="molecule type" value="Genomic_DNA"/>
</dbReference>
<dbReference type="AlphaFoldDB" id="K8DZD4"/>
<evidence type="ECO:0000313" key="3">
    <source>
        <dbReference type="Proteomes" id="UP000009315"/>
    </source>
</evidence>
<organism evidence="2 3">
    <name type="scientific">Desulforamulus hydrothermalis Lam5 = DSM 18033</name>
    <dbReference type="NCBI Taxonomy" id="1121428"/>
    <lineage>
        <taxon>Bacteria</taxon>
        <taxon>Bacillati</taxon>
        <taxon>Bacillota</taxon>
        <taxon>Clostridia</taxon>
        <taxon>Eubacteriales</taxon>
        <taxon>Peptococcaceae</taxon>
        <taxon>Desulforamulus</taxon>
    </lineage>
</organism>
<sequence>MPSSQKRRGLFPAGYNAGGDFNEEVSTELGLTEQTKASKVKNKKKK</sequence>
<comment type="caution">
    <text evidence="2">The sequence shown here is derived from an EMBL/GenBank/DDBJ whole genome shotgun (WGS) entry which is preliminary data.</text>
</comment>
<dbReference type="RefSeq" id="WP_008411704.1">
    <property type="nucleotide sequence ID" value="NZ_CAOS01000010.1"/>
</dbReference>
<gene>
    <name evidence="2" type="ORF">DESHY_30015</name>
</gene>
<keyword evidence="3" id="KW-1185">Reference proteome</keyword>
<dbReference type="Proteomes" id="UP000009315">
    <property type="component" value="Unassembled WGS sequence"/>
</dbReference>
<proteinExistence type="predicted"/>
<accession>K8DZD4</accession>
<protein>
    <submittedName>
        <fullName evidence="2">Uncharacterized protein</fullName>
    </submittedName>
</protein>
<name>K8DZD4_9FIRM</name>
<feature type="region of interest" description="Disordered" evidence="1">
    <location>
        <begin position="1"/>
        <end position="22"/>
    </location>
</feature>
<evidence type="ECO:0000313" key="2">
    <source>
        <dbReference type="EMBL" id="CCO08325.1"/>
    </source>
</evidence>
<reference evidence="2 3" key="1">
    <citation type="journal article" date="2013" name="Genome Announc.">
        <title>Genome Sequence of the Sulfate-Reducing Bacterium Desulfotomaculum hydrothermale Lam5(T).</title>
        <authorList>
            <person name="Amin O."/>
            <person name="Fardeau M.L."/>
            <person name="Valette O."/>
            <person name="Hirschler-Rea A."/>
            <person name="Barbe V."/>
            <person name="Medigue C."/>
            <person name="Vacherie B."/>
            <person name="Ollivier B."/>
            <person name="Bertin P.N."/>
            <person name="Dolla A."/>
        </authorList>
    </citation>
    <scope>NUCLEOTIDE SEQUENCE [LARGE SCALE GENOMIC DNA]</scope>
    <source>
        <strain evidence="3">Lam5 / DSM 18033</strain>
    </source>
</reference>
<evidence type="ECO:0000256" key="1">
    <source>
        <dbReference type="SAM" id="MobiDB-lite"/>
    </source>
</evidence>